<evidence type="ECO:0000256" key="5">
    <source>
        <dbReference type="ARBA" id="ARBA00022605"/>
    </source>
</evidence>
<dbReference type="Pfam" id="PF22629">
    <property type="entry name" value="ACT_AHAS_ss"/>
    <property type="match status" value="1"/>
</dbReference>
<dbReference type="GO" id="GO:1990610">
    <property type="term" value="F:acetolactate synthase regulator activity"/>
    <property type="evidence" value="ECO:0007669"/>
    <property type="project" value="UniProtKB-UniRule"/>
</dbReference>
<keyword evidence="8 10" id="KW-0808">Transferase</keyword>
<dbReference type="PANTHER" id="PTHR30239:SF0">
    <property type="entry name" value="ACETOLACTATE SYNTHASE SMALL SUBUNIT 1, CHLOROPLASTIC"/>
    <property type="match status" value="1"/>
</dbReference>
<dbReference type="InterPro" id="IPR004789">
    <property type="entry name" value="Acetalactate_synth_ssu"/>
</dbReference>
<dbReference type="CDD" id="cd04878">
    <property type="entry name" value="ACT_AHAS"/>
    <property type="match status" value="1"/>
</dbReference>
<dbReference type="InterPro" id="IPR045865">
    <property type="entry name" value="ACT-like_dom_sf"/>
</dbReference>
<comment type="catalytic activity">
    <reaction evidence="7 8">
        <text>2 pyruvate + H(+) = (2S)-2-acetolactate + CO2</text>
        <dbReference type="Rhea" id="RHEA:25249"/>
        <dbReference type="ChEBI" id="CHEBI:15361"/>
        <dbReference type="ChEBI" id="CHEBI:15378"/>
        <dbReference type="ChEBI" id="CHEBI:16526"/>
        <dbReference type="ChEBI" id="CHEBI:58476"/>
        <dbReference type="EC" id="2.2.1.6"/>
    </reaction>
</comment>
<dbReference type="UniPathway" id="UPA00049">
    <property type="reaction ID" value="UER00059"/>
</dbReference>
<organism evidence="10">
    <name type="scientific">Desulfofervidus auxilii</name>
    <dbReference type="NCBI Taxonomy" id="1621989"/>
    <lineage>
        <taxon>Bacteria</taxon>
        <taxon>Pseudomonadati</taxon>
        <taxon>Thermodesulfobacteriota</taxon>
        <taxon>Candidatus Desulfofervidia</taxon>
        <taxon>Candidatus Desulfofervidales</taxon>
        <taxon>Candidatus Desulfofervidaceae</taxon>
        <taxon>Candidatus Desulfofervidus</taxon>
    </lineage>
</organism>
<evidence type="ECO:0000259" key="9">
    <source>
        <dbReference type="PROSITE" id="PS51671"/>
    </source>
</evidence>
<dbReference type="InterPro" id="IPR002912">
    <property type="entry name" value="ACT_dom"/>
</dbReference>
<comment type="similarity">
    <text evidence="3 8">Belongs to the acetolactate synthase small subunit family.</text>
</comment>
<dbReference type="EC" id="2.2.1.6" evidence="8"/>
<keyword evidence="5 8" id="KW-0028">Amino-acid biosynthesis</keyword>
<keyword evidence="6 8" id="KW-0100">Branched-chain amino acid biosynthesis</keyword>
<feature type="domain" description="ACT" evidence="9">
    <location>
        <begin position="4"/>
        <end position="78"/>
    </location>
</feature>
<dbReference type="Gene3D" id="3.30.70.1150">
    <property type="entry name" value="ACT-like. Chain A, domain 2"/>
    <property type="match status" value="1"/>
</dbReference>
<dbReference type="FunFam" id="3.30.70.1150:FF:000001">
    <property type="entry name" value="Acetolactate synthase small subunit"/>
    <property type="match status" value="1"/>
</dbReference>
<evidence type="ECO:0000256" key="3">
    <source>
        <dbReference type="ARBA" id="ARBA00006341"/>
    </source>
</evidence>
<dbReference type="GO" id="GO:0009097">
    <property type="term" value="P:isoleucine biosynthetic process"/>
    <property type="evidence" value="ECO:0007669"/>
    <property type="project" value="UniProtKB-UniRule"/>
</dbReference>
<dbReference type="AlphaFoldDB" id="A0A7V0NEH8"/>
<dbReference type="UniPathway" id="UPA00047">
    <property type="reaction ID" value="UER00055"/>
</dbReference>
<dbReference type="GO" id="GO:0009099">
    <property type="term" value="P:L-valine biosynthetic process"/>
    <property type="evidence" value="ECO:0007669"/>
    <property type="project" value="UniProtKB-UniRule"/>
</dbReference>
<dbReference type="NCBIfam" id="TIGR00119">
    <property type="entry name" value="acolac_sm"/>
    <property type="match status" value="1"/>
</dbReference>
<dbReference type="PANTHER" id="PTHR30239">
    <property type="entry name" value="ACETOLACTATE SYNTHASE SMALL SUBUNIT"/>
    <property type="match status" value="1"/>
</dbReference>
<name>A0A7V0NEH8_DESA2</name>
<evidence type="ECO:0000256" key="6">
    <source>
        <dbReference type="ARBA" id="ARBA00023304"/>
    </source>
</evidence>
<dbReference type="InterPro" id="IPR054480">
    <property type="entry name" value="AHAS_small-like_ACT"/>
</dbReference>
<evidence type="ECO:0000256" key="8">
    <source>
        <dbReference type="RuleBase" id="RU368092"/>
    </source>
</evidence>
<comment type="caution">
    <text evidence="10">The sequence shown here is derived from an EMBL/GenBank/DDBJ whole genome shotgun (WGS) entry which is preliminary data.</text>
</comment>
<evidence type="ECO:0000256" key="2">
    <source>
        <dbReference type="ARBA" id="ARBA00005025"/>
    </source>
</evidence>
<evidence type="ECO:0000256" key="1">
    <source>
        <dbReference type="ARBA" id="ARBA00004974"/>
    </source>
</evidence>
<comment type="pathway">
    <text evidence="2 8">Amino-acid biosynthesis; L-valine biosynthesis; L-valine from pyruvate: step 1/4.</text>
</comment>
<reference evidence="10" key="1">
    <citation type="journal article" date="2020" name="mSystems">
        <title>Genome- and Community-Level Interaction Insights into Carbon Utilization and Element Cycling Functions of Hydrothermarchaeota in Hydrothermal Sediment.</title>
        <authorList>
            <person name="Zhou Z."/>
            <person name="Liu Y."/>
            <person name="Xu W."/>
            <person name="Pan J."/>
            <person name="Luo Z.H."/>
            <person name="Li M."/>
        </authorList>
    </citation>
    <scope>NUCLEOTIDE SEQUENCE [LARGE SCALE GENOMIC DNA]</scope>
    <source>
        <strain evidence="10">HyVt-113</strain>
    </source>
</reference>
<dbReference type="PROSITE" id="PS51671">
    <property type="entry name" value="ACT"/>
    <property type="match status" value="1"/>
</dbReference>
<evidence type="ECO:0000256" key="4">
    <source>
        <dbReference type="ARBA" id="ARBA00011744"/>
    </source>
</evidence>
<dbReference type="InterPro" id="IPR039557">
    <property type="entry name" value="AHAS_ACT"/>
</dbReference>
<comment type="pathway">
    <text evidence="1 8">Amino-acid biosynthesis; L-isoleucine biosynthesis; L-isoleucine from 2-oxobutanoate: step 1/4.</text>
</comment>
<dbReference type="Proteomes" id="UP000885706">
    <property type="component" value="Unassembled WGS sequence"/>
</dbReference>
<evidence type="ECO:0000313" key="10">
    <source>
        <dbReference type="EMBL" id="HDD35691.1"/>
    </source>
</evidence>
<dbReference type="NCBIfam" id="NF008864">
    <property type="entry name" value="PRK11895.1"/>
    <property type="match status" value="1"/>
</dbReference>
<comment type="function">
    <text evidence="8">Catalyzes the conversion of 2 pyruvate molecules into acetolactate in the first common step of the biosynthetic pathway of the branched-amino acids such as leucine, isoleucine, and valine.</text>
</comment>
<dbReference type="Pfam" id="PF10369">
    <property type="entry name" value="ALS_ss_C"/>
    <property type="match status" value="1"/>
</dbReference>
<dbReference type="InterPro" id="IPR019455">
    <property type="entry name" value="Acetolactate_synth_ssu_C"/>
</dbReference>
<dbReference type="SUPFAM" id="SSF55021">
    <property type="entry name" value="ACT-like"/>
    <property type="match status" value="2"/>
</dbReference>
<accession>A0A7V0NEH8</accession>
<comment type="subunit">
    <text evidence="4 8">Dimer of large and small chains.</text>
</comment>
<dbReference type="GO" id="GO:0005829">
    <property type="term" value="C:cytosol"/>
    <property type="evidence" value="ECO:0007669"/>
    <property type="project" value="TreeGrafter"/>
</dbReference>
<dbReference type="InterPro" id="IPR027271">
    <property type="entry name" value="Acetolactate_synth/TF_NikR_C"/>
</dbReference>
<dbReference type="EMBL" id="DQWQ01000116">
    <property type="protein sequence ID" value="HDD35691.1"/>
    <property type="molecule type" value="Genomic_DNA"/>
</dbReference>
<dbReference type="GO" id="GO:0003984">
    <property type="term" value="F:acetolactate synthase activity"/>
    <property type="evidence" value="ECO:0007669"/>
    <property type="project" value="UniProtKB-UniRule"/>
</dbReference>
<dbReference type="FunFam" id="3.30.70.260:FF:000001">
    <property type="entry name" value="Acetolactate synthase, small subunit"/>
    <property type="match status" value="1"/>
</dbReference>
<sequence>MRHTLSLLVENQPGVLSRVAGLFSGRGFNIESLCVAETIDPQISRITLVTTGDEMIIEQIKKQLNKLINVIKVIDLSEMDSVEREMALIKVKAEPQHRAEILRMVDIFRGKIVDVSPLHYTIEITGDSSKLEAFIELLKHFQIKEIARTGIVALPRAKKEIRRDR</sequence>
<evidence type="ECO:0000256" key="7">
    <source>
        <dbReference type="ARBA" id="ARBA00048670"/>
    </source>
</evidence>
<protein>
    <recommendedName>
        <fullName evidence="8">Acetolactate synthase small subunit</fullName>
        <shortName evidence="8">AHAS</shortName>
        <shortName evidence="8">ALS</shortName>
        <ecNumber evidence="8">2.2.1.6</ecNumber>
    </recommendedName>
    <alternativeName>
        <fullName evidence="8">Acetohydroxy-acid synthase small subunit</fullName>
    </alternativeName>
</protein>
<gene>
    <name evidence="10" type="primary">ilvN</name>
    <name evidence="10" type="ORF">ENF30_02705</name>
</gene>
<dbReference type="Gene3D" id="3.30.70.260">
    <property type="match status" value="1"/>
</dbReference>
<proteinExistence type="inferred from homology"/>